<reference evidence="6 8" key="3">
    <citation type="journal article" date="2002" name="Genome Biol.">
        <title>Annotation of the Drosophila melanogaster euchromatic genome: a systematic review.</title>
        <authorList>
            <person name="Misra S."/>
            <person name="Crosby M.A."/>
            <person name="Mungall C.J."/>
            <person name="Matthews B.B."/>
            <person name="Campbell K.S."/>
            <person name="Hradecky P."/>
            <person name="Huang Y."/>
            <person name="Kaminker J.S."/>
            <person name="Millburn G.H."/>
            <person name="Prochnik S.E."/>
            <person name="Smith C.D."/>
            <person name="Tupy J.L."/>
            <person name="Whitfied E.J."/>
            <person name="Bayraktaroglu L."/>
            <person name="Berman B.P."/>
            <person name="Bettencourt B.R."/>
            <person name="Celniker S.E."/>
            <person name="de Grey A.D."/>
            <person name="Drysdale R.A."/>
            <person name="Harris N.L."/>
            <person name="Richter J."/>
            <person name="Russo S."/>
            <person name="Schroeder A.J."/>
            <person name="Shu S.Q."/>
            <person name="Stapleton M."/>
            <person name="Yamada C."/>
            <person name="Ashburner M."/>
            <person name="Gelbart W.M."/>
            <person name="Rubin G.M."/>
            <person name="Lewis S.E."/>
        </authorList>
    </citation>
    <scope>GENOME REANNOTATION</scope>
    <source>
        <strain evidence="8">Berkeley</strain>
    </source>
</reference>
<dbReference type="Pfam" id="PF00014">
    <property type="entry name" value="Kunitz_BPTI"/>
    <property type="match status" value="1"/>
</dbReference>
<dbReference type="InterPro" id="IPR002223">
    <property type="entry name" value="Kunitz_BPTI"/>
</dbReference>
<sequence length="95" mass="10712">MRLVVLGCLLLALETVGLCLKDPICGQPPAVNGNDFIKCAGSFEKFSYYPHINVCQKFEYGGCFGNDNSFNTLEKCHKKCKLDWNTLYFLNCAYI</sequence>
<dbReference type="PROSITE" id="PS50279">
    <property type="entry name" value="BPTI_KUNITZ_2"/>
    <property type="match status" value="1"/>
</dbReference>
<dbReference type="AlphaFoldDB" id="M9NDD9"/>
<dbReference type="EMBL" id="AE014134">
    <property type="protein sequence ID" value="AFH03534.1"/>
    <property type="molecule type" value="Genomic_DNA"/>
</dbReference>
<keyword evidence="8" id="KW-1185">Reference proteome</keyword>
<organism evidence="6 8">
    <name type="scientific">Drosophila melanogaster</name>
    <name type="common">Fruit fly</name>
    <dbReference type="NCBI Taxonomy" id="7227"/>
    <lineage>
        <taxon>Eukaryota</taxon>
        <taxon>Metazoa</taxon>
        <taxon>Ecdysozoa</taxon>
        <taxon>Arthropoda</taxon>
        <taxon>Hexapoda</taxon>
        <taxon>Insecta</taxon>
        <taxon>Pterygota</taxon>
        <taxon>Neoptera</taxon>
        <taxon>Endopterygota</taxon>
        <taxon>Diptera</taxon>
        <taxon>Brachycera</taxon>
        <taxon>Muscomorpha</taxon>
        <taxon>Ephydroidea</taxon>
        <taxon>Drosophilidae</taxon>
        <taxon>Drosophila</taxon>
        <taxon>Sophophora</taxon>
    </lineage>
</organism>
<reference evidence="6 8" key="4">
    <citation type="journal article" date="2002" name="Genome Biol.">
        <title>The transposable elements of the Drosophila melanogaster euchromatin: a genomics perspective.</title>
        <authorList>
            <person name="Kaminker J.S."/>
            <person name="Bergman C.M."/>
            <person name="Kronmiller B."/>
            <person name="Carlson J."/>
            <person name="Svirskas R."/>
            <person name="Patel S."/>
            <person name="Frise E."/>
            <person name="Wheeler D.A."/>
            <person name="Lewis S.E."/>
            <person name="Rubin G.M."/>
            <person name="Ashburner M."/>
            <person name="Celniker S.E."/>
        </authorList>
    </citation>
    <scope>NUCLEOTIDE SEQUENCE [LARGE SCALE GENOMIC DNA]</scope>
    <source>
        <strain evidence="8">Berkeley</strain>
    </source>
</reference>
<evidence type="ECO:0000313" key="8">
    <source>
        <dbReference type="Proteomes" id="UP000000803"/>
    </source>
</evidence>
<reference evidence="6 8" key="5">
    <citation type="journal article" date="2002" name="Genome Biol.">
        <title>Heterochromatic sequences in a Drosophila whole-genome shotgun assembly.</title>
        <authorList>
            <person name="Hoskins R.A."/>
            <person name="Smith C.D."/>
            <person name="Carlson J.W."/>
            <person name="Carvalho A.B."/>
            <person name="Halpern A."/>
            <person name="Kaminker J.S."/>
            <person name="Kennedy C."/>
            <person name="Mungall C.J."/>
            <person name="Sullivan B.A."/>
            <person name="Sutton G.G."/>
            <person name="Yasuhara J.C."/>
            <person name="Wakimoto B.T."/>
            <person name="Myers E.W."/>
            <person name="Celniker S.E."/>
            <person name="Rubin G.M."/>
            <person name="Karpen G.H."/>
        </authorList>
    </citation>
    <scope>NUCLEOTIDE SEQUENCE [LARGE SCALE GENOMIC DNA]</scope>
    <source>
        <strain evidence="8">Berkeley</strain>
    </source>
</reference>
<keyword evidence="4" id="KW-0732">Signal</keyword>
<proteinExistence type="predicted"/>
<dbReference type="PANTHER" id="PTHR10083:SF374">
    <property type="entry name" value="BPTI_KUNITZ INHIBITOR DOMAIN-CONTAINING PROTEIN"/>
    <property type="match status" value="1"/>
</dbReference>
<dbReference type="KEGG" id="dme:Dmel_CG43165"/>
<feature type="signal peptide" evidence="4">
    <location>
        <begin position="1"/>
        <end position="19"/>
    </location>
</feature>
<evidence type="ECO:0000313" key="6">
    <source>
        <dbReference type="EMBL" id="AFH03534.1"/>
    </source>
</evidence>
<dbReference type="Proteomes" id="UP000000803">
    <property type="component" value="Chromosome 2L"/>
</dbReference>
<dbReference type="SMART" id="SM00131">
    <property type="entry name" value="KU"/>
    <property type="match status" value="1"/>
</dbReference>
<reference evidence="6 8" key="6">
    <citation type="journal article" date="2005" name="PLoS Comput. Biol.">
        <title>Combined evidence annotation of transposable elements in genome sequences.</title>
        <authorList>
            <person name="Quesneville H."/>
            <person name="Bergman C.M."/>
            <person name="Andrieu O."/>
            <person name="Autard D."/>
            <person name="Nouaud D."/>
            <person name="Ashburner M."/>
            <person name="Anxolabehere D."/>
        </authorList>
    </citation>
    <scope>NUCLEOTIDE SEQUENCE [LARGE SCALE GENOMIC DNA]</scope>
    <source>
        <strain evidence="8">Berkeley</strain>
    </source>
</reference>
<dbReference type="PANTHER" id="PTHR10083">
    <property type="entry name" value="KUNITZ-TYPE PROTEASE INHIBITOR-RELATED"/>
    <property type="match status" value="1"/>
</dbReference>
<reference evidence="6 8" key="8">
    <citation type="journal article" date="2007" name="Science">
        <title>Sequence finishing and mapping of Drosophila melanogaster heterochromatin.</title>
        <authorList>
            <person name="Hoskins R.A."/>
            <person name="Carlson J.W."/>
            <person name="Kennedy C."/>
            <person name="Acevedo D."/>
            <person name="Evans-Holm M."/>
            <person name="Frise E."/>
            <person name="Wan K.H."/>
            <person name="Park S."/>
            <person name="Mendez-Lago M."/>
            <person name="Rossi F."/>
            <person name="Villasante A."/>
            <person name="Dimitri P."/>
            <person name="Karpen G.H."/>
            <person name="Celniker S.E."/>
        </authorList>
    </citation>
    <scope>NUCLEOTIDE SEQUENCE [LARGE SCALE GENOMIC DNA]</scope>
    <source>
        <strain evidence="8">Berkeley</strain>
    </source>
</reference>
<dbReference type="VEuPathDB" id="VectorBase:FBgn0262721"/>
<evidence type="ECO:0000256" key="4">
    <source>
        <dbReference type="SAM" id="SignalP"/>
    </source>
</evidence>
<gene>
    <name evidence="6" type="primary">Dmel\CG43165</name>
    <name evidence="6 7" type="ORF">CG43165</name>
    <name evidence="6" type="ORF">Dmel_CG43165</name>
</gene>
<evidence type="ECO:0000256" key="3">
    <source>
        <dbReference type="ARBA" id="ARBA00023157"/>
    </source>
</evidence>
<dbReference type="RefSeq" id="NP_001245858.1">
    <property type="nucleotide sequence ID" value="NM_001258929.2"/>
</dbReference>
<dbReference type="PaxDb" id="7227-FBpp0296986"/>
<dbReference type="InParanoid" id="M9NDD9"/>
<dbReference type="SUPFAM" id="SSF57362">
    <property type="entry name" value="BPTI-like"/>
    <property type="match status" value="1"/>
</dbReference>
<dbReference type="PROSITE" id="PS00280">
    <property type="entry name" value="BPTI_KUNITZ_1"/>
    <property type="match status" value="1"/>
</dbReference>
<keyword evidence="1" id="KW-0646">Protease inhibitor</keyword>
<feature type="chain" id="PRO_5004101470" description="BPTI/Kunitz inhibitor domain-containing protein" evidence="4">
    <location>
        <begin position="20"/>
        <end position="95"/>
    </location>
</feature>
<protein>
    <recommendedName>
        <fullName evidence="5">BPTI/Kunitz inhibitor domain-containing protein</fullName>
    </recommendedName>
</protein>
<dbReference type="eggNOG" id="KOG4295">
    <property type="taxonomic scope" value="Eukaryota"/>
</dbReference>
<dbReference type="InterPro" id="IPR050098">
    <property type="entry name" value="TFPI/VKTCI-like"/>
</dbReference>
<dbReference type="FlyBase" id="FBgn0262721">
    <property type="gene designation" value="CG43165"/>
</dbReference>
<reference evidence="6 8" key="2">
    <citation type="journal article" date="2002" name="Genome Biol.">
        <title>Finishing a whole-genome shotgun: release 3 of the Drosophila melanogaster euchromatic genome sequence.</title>
        <authorList>
            <person name="Celniker S.E."/>
            <person name="Wheeler D.A."/>
            <person name="Kronmiller B."/>
            <person name="Carlson J.W."/>
            <person name="Halpern A."/>
            <person name="Patel S."/>
            <person name="Adams M."/>
            <person name="Champe M."/>
            <person name="Dugan S.P."/>
            <person name="Frise E."/>
            <person name="Hodgson A."/>
            <person name="George R.A."/>
            <person name="Hoskins R.A."/>
            <person name="Laverty T."/>
            <person name="Muzny D.M."/>
            <person name="Nelson C.R."/>
            <person name="Pacleb J.M."/>
            <person name="Park S."/>
            <person name="Pfeiffer B.D."/>
            <person name="Richards S."/>
            <person name="Sodergren E.J."/>
            <person name="Svirskas R."/>
            <person name="Tabor P.E."/>
            <person name="Wan K."/>
            <person name="Stapleton M."/>
            <person name="Sutton G.G."/>
            <person name="Venter C."/>
            <person name="Weinstock G."/>
            <person name="Scherer S.E."/>
            <person name="Myers E.W."/>
            <person name="Gibbs R.A."/>
            <person name="Rubin G.M."/>
        </authorList>
    </citation>
    <scope>NUCLEOTIDE SEQUENCE [LARGE SCALE GENOMIC DNA]</scope>
    <source>
        <strain evidence="8">Berkeley</strain>
    </source>
</reference>
<evidence type="ECO:0000256" key="2">
    <source>
        <dbReference type="ARBA" id="ARBA00022900"/>
    </source>
</evidence>
<dbReference type="PhylomeDB" id="M9NDD9"/>
<evidence type="ECO:0000256" key="1">
    <source>
        <dbReference type="ARBA" id="ARBA00022690"/>
    </source>
</evidence>
<dbReference type="Gene3D" id="4.10.410.10">
    <property type="entry name" value="Pancreatic trypsin inhibitor Kunitz domain"/>
    <property type="match status" value="1"/>
</dbReference>
<feature type="domain" description="BPTI/Kunitz inhibitor" evidence="5">
    <location>
        <begin position="25"/>
        <end position="80"/>
    </location>
</feature>
<dbReference type="HOGENOM" id="CLU_164133_0_2_1"/>
<dbReference type="SMR" id="M9NDD9"/>
<dbReference type="AGR" id="FB:FBgn0262721"/>
<dbReference type="BioGRID-ORCS" id="12798550">
    <property type="hits" value="0 hits in 1 CRISPR screen"/>
</dbReference>
<dbReference type="GO" id="GO:0004867">
    <property type="term" value="F:serine-type endopeptidase inhibitor activity"/>
    <property type="evidence" value="ECO:0007669"/>
    <property type="project" value="UniProtKB-KW"/>
</dbReference>
<dbReference type="FunCoup" id="M9NDD9">
    <property type="interactions" value="1"/>
</dbReference>
<dbReference type="GeneID" id="12798550"/>
<keyword evidence="3" id="KW-1015">Disulfide bond</keyword>
<reference evidence="6 8" key="7">
    <citation type="journal article" date="2007" name="Science">
        <title>The Release 5.1 annotation of Drosophila melanogaster heterochromatin.</title>
        <authorList>
            <person name="Smith C.D."/>
            <person name="Shu S."/>
            <person name="Mungall C.J."/>
            <person name="Karpen G.H."/>
        </authorList>
    </citation>
    <scope>NUCLEOTIDE SEQUENCE [LARGE SCALE GENOMIC DNA]</scope>
    <source>
        <strain evidence="8">Berkeley</strain>
    </source>
</reference>
<keyword evidence="2" id="KW-0722">Serine protease inhibitor</keyword>
<dbReference type="InterPro" id="IPR036880">
    <property type="entry name" value="Kunitz_BPTI_sf"/>
</dbReference>
<reference evidence="6 8" key="9">
    <citation type="journal article" date="2015" name="G3 (Bethesda)">
        <title>Gene Model Annotations for Drosophila melanogaster: Impact of High-Throughput Data.</title>
        <authorList>
            <consortium name="FlyBase Consortium"/>
            <person name="Matthews B.B."/>
            <person name="Dos Santos G."/>
            <person name="Crosby M.A."/>
            <person name="Emmert D.B."/>
            <person name="St Pierre S.E."/>
            <person name="Gramates L.S."/>
            <person name="Zhou P."/>
            <person name="Schroeder A.J."/>
            <person name="Falls K."/>
            <person name="Strelets V."/>
            <person name="Russo S.M."/>
            <person name="Gelbart W.M."/>
            <person name="null"/>
        </authorList>
    </citation>
    <scope>NUCLEOTIDE SEQUENCE [LARGE SCALE GENOMIC DNA]</scope>
    <source>
        <strain evidence="8">Berkeley</strain>
    </source>
</reference>
<dbReference type="Bgee" id="FBgn0262721">
    <property type="expression patterns" value="Expressed in fat body cell in dorsal vessel heart and 27 other cell types or tissues"/>
</dbReference>
<evidence type="ECO:0000313" key="7">
    <source>
        <dbReference type="FlyBase" id="FBgn0262721"/>
    </source>
</evidence>
<reference evidence="6 8" key="11">
    <citation type="journal article" date="2015" name="Genome Res.">
        <title>The Release 6 reference sequence of the Drosophila melanogaster genome.</title>
        <authorList>
            <person name="Hoskins R.A."/>
            <person name="Carlson J.W."/>
            <person name="Wan K.H."/>
            <person name="Park S."/>
            <person name="Mendez I."/>
            <person name="Galle S.E."/>
            <person name="Booth B.W."/>
            <person name="Pfeiffer B.D."/>
            <person name="George R.A."/>
            <person name="Svirskas R."/>
            <person name="Krzywinski M."/>
            <person name="Schein J."/>
            <person name="Accardo M.C."/>
            <person name="Damia E."/>
            <person name="Messina G."/>
            <person name="Mendez-Lago M."/>
            <person name="de Pablos B."/>
            <person name="Demakova O.V."/>
            <person name="Andreyeva E.N."/>
            <person name="Boldyreva L.V."/>
            <person name="Marra M."/>
            <person name="Carvalho A.B."/>
            <person name="Dimitri P."/>
            <person name="Villasante A."/>
            <person name="Zhimulev I.F."/>
            <person name="Rubin G.M."/>
            <person name="Karpen G.H."/>
            <person name="Celniker S.E."/>
        </authorList>
    </citation>
    <scope>NUCLEOTIDE SEQUENCE [LARGE SCALE GENOMIC DNA]</scope>
    <source>
        <strain evidence="8">Berkeley</strain>
    </source>
</reference>
<reference evidence="6 8" key="10">
    <citation type="journal article" date="2015" name="G3 (Bethesda)">
        <title>Gene Model Annotations for Drosophila melanogaster: The Rule-Benders.</title>
        <authorList>
            <consortium name="FlyBase Consortium"/>
            <person name="Crosby M.A."/>
            <person name="Gramates L.S."/>
            <person name="Dos Santos G."/>
            <person name="Matthews B.B."/>
            <person name="St Pierre S.E."/>
            <person name="Zhou P."/>
            <person name="Schroeder A.J."/>
            <person name="Falls K."/>
            <person name="Emmert D.B."/>
            <person name="Russo S.M."/>
            <person name="Gelbart W.M."/>
            <person name="null"/>
        </authorList>
    </citation>
    <scope>NUCLEOTIDE SEQUENCE [LARGE SCALE GENOMIC DNA]</scope>
    <source>
        <strain evidence="8">Berkeley</strain>
    </source>
</reference>
<name>M9NDD9_DROME</name>
<dbReference type="InterPro" id="IPR020901">
    <property type="entry name" value="Prtase_inh_Kunz-CS"/>
</dbReference>
<dbReference type="FunFam" id="4.10.410.10:FF:000050">
    <property type="entry name" value="Trypsin protease inhibitor-like 4"/>
    <property type="match status" value="1"/>
</dbReference>
<dbReference type="OrthoDB" id="4473401at2759"/>
<reference evidence="6 8" key="1">
    <citation type="journal article" date="2000" name="Science">
        <title>The genome sequence of Drosophila melanogaster.</title>
        <authorList>
            <person name="Adams M.D."/>
            <person name="Celniker S.E."/>
            <person name="Holt R.A."/>
            <person name="Evans C.A."/>
            <person name="Gocayne J.D."/>
            <person name="Amanatides P.G."/>
            <person name="Scherer S.E."/>
            <person name="Li P.W."/>
            <person name="Hoskins R.A."/>
            <person name="Galle R.F."/>
            <person name="George R.A."/>
            <person name="Lewis S.E."/>
            <person name="Richards S."/>
            <person name="Ashburner M."/>
            <person name="Henderson S.N."/>
            <person name="Sutton G.G."/>
            <person name="Wortman J.R."/>
            <person name="Yandell M.D."/>
            <person name="Zhang Q."/>
            <person name="Chen L.X."/>
            <person name="Brandon R.C."/>
            <person name="Rogers Y.H."/>
            <person name="Blazej R.G."/>
            <person name="Champe M."/>
            <person name="Pfeiffer B.D."/>
            <person name="Wan K.H."/>
            <person name="Doyle C."/>
            <person name="Baxter E.G."/>
            <person name="Helt G."/>
            <person name="Nelson C.R."/>
            <person name="Gabor G.L."/>
            <person name="Abril J.F."/>
            <person name="Agbayani A."/>
            <person name="An H.J."/>
            <person name="Andrews-Pfannkoch C."/>
            <person name="Baldwin D."/>
            <person name="Ballew R.M."/>
            <person name="Basu A."/>
            <person name="Baxendale J."/>
            <person name="Bayraktaroglu L."/>
            <person name="Beasley E.M."/>
            <person name="Beeson K.Y."/>
            <person name="Benos P.V."/>
            <person name="Berman B.P."/>
            <person name="Bhandari D."/>
            <person name="Bolshakov S."/>
            <person name="Borkova D."/>
            <person name="Botchan M.R."/>
            <person name="Bouck J."/>
            <person name="Brokstein P."/>
            <person name="Brottier P."/>
            <person name="Burtis K.C."/>
            <person name="Busam D.A."/>
            <person name="Butler H."/>
            <person name="Cadieu E."/>
            <person name="Center A."/>
            <person name="Chandra I."/>
            <person name="Cherry J.M."/>
            <person name="Cawley S."/>
            <person name="Dahlke C."/>
            <person name="Davenport L.B."/>
            <person name="Davies P."/>
            <person name="de Pablos B."/>
            <person name="Delcher A."/>
            <person name="Deng Z."/>
            <person name="Mays A.D."/>
            <person name="Dew I."/>
            <person name="Dietz S.M."/>
            <person name="Dodson K."/>
            <person name="Doup L.E."/>
            <person name="Downes M."/>
            <person name="Dugan-Rocha S."/>
            <person name="Dunkov B.C."/>
            <person name="Dunn P."/>
            <person name="Durbin K.J."/>
            <person name="Evangelista C.C."/>
            <person name="Ferraz C."/>
            <person name="Ferriera S."/>
            <person name="Fleischmann W."/>
            <person name="Fosler C."/>
            <person name="Gabrielian A.E."/>
            <person name="Garg N.S."/>
            <person name="Gelbart W.M."/>
            <person name="Glasser K."/>
            <person name="Glodek A."/>
            <person name="Gong F."/>
            <person name="Gorrell J.H."/>
            <person name="Gu Z."/>
            <person name="Guan P."/>
            <person name="Harris M."/>
            <person name="Harris N.L."/>
            <person name="Harvey D."/>
            <person name="Heiman T.J."/>
            <person name="Hernandez J.R."/>
            <person name="Houck J."/>
            <person name="Hostin D."/>
            <person name="Houston K.A."/>
            <person name="Howland T.J."/>
            <person name="Wei M.H."/>
            <person name="Ibegwam C."/>
            <person name="Jalali M."/>
            <person name="Kalush F."/>
            <person name="Karpen G.H."/>
            <person name="Ke Z."/>
            <person name="Kennison J.A."/>
            <person name="Ketchum K.A."/>
            <person name="Kimmel B.E."/>
            <person name="Kodira C.D."/>
            <person name="Kraft C."/>
            <person name="Kravitz S."/>
            <person name="Kulp D."/>
            <person name="Lai Z."/>
            <person name="Lasko P."/>
            <person name="Lei Y."/>
            <person name="Levitsky A.A."/>
            <person name="Li J."/>
            <person name="Li Z."/>
            <person name="Liang Y."/>
            <person name="Lin X."/>
            <person name="Liu X."/>
            <person name="Mattei B."/>
            <person name="McIntosh T.C."/>
            <person name="McLeod M.P."/>
            <person name="McPherson D."/>
            <person name="Merkulov G."/>
            <person name="Milshina N.V."/>
            <person name="Mobarry C."/>
            <person name="Morris J."/>
            <person name="Moshrefi A."/>
            <person name="Mount S.M."/>
            <person name="Moy M."/>
            <person name="Murphy B."/>
            <person name="Murphy L."/>
            <person name="Muzny D.M."/>
            <person name="Nelson D.L."/>
            <person name="Nelson D.R."/>
            <person name="Nelson K.A."/>
            <person name="Nixon K."/>
            <person name="Nusskern D.R."/>
            <person name="Pacleb J.M."/>
            <person name="Palazzolo M."/>
            <person name="Pittman G.S."/>
            <person name="Pan S."/>
            <person name="Pollard J."/>
            <person name="Puri V."/>
            <person name="Reese M.G."/>
            <person name="Reinert K."/>
            <person name="Remington K."/>
            <person name="Saunders R.D."/>
            <person name="Scheeler F."/>
            <person name="Shen H."/>
            <person name="Shue B.C."/>
            <person name="Siden-Kiamos I."/>
            <person name="Simpson M."/>
            <person name="Skupski M.P."/>
            <person name="Smith T."/>
            <person name="Spier E."/>
            <person name="Spradling A.C."/>
            <person name="Stapleton M."/>
            <person name="Strong R."/>
            <person name="Sun E."/>
            <person name="Svirskas R."/>
            <person name="Tector C."/>
            <person name="Turner R."/>
            <person name="Venter E."/>
            <person name="Wang A.H."/>
            <person name="Wang X."/>
            <person name="Wang Z.Y."/>
            <person name="Wassarman D.A."/>
            <person name="Weinstock G.M."/>
            <person name="Weissenbach J."/>
            <person name="Williams S.M."/>
            <person name="WoodageT"/>
            <person name="Worley K.C."/>
            <person name="Wu D."/>
            <person name="Yang S."/>
            <person name="Yao Q.A."/>
            <person name="Ye J."/>
            <person name="Yeh R.F."/>
            <person name="Zaveri J.S."/>
            <person name="Zhan M."/>
            <person name="Zhang G."/>
            <person name="Zhao Q."/>
            <person name="Zheng L."/>
            <person name="Zheng X.H."/>
            <person name="Zhong F.N."/>
            <person name="Zhong W."/>
            <person name="Zhou X."/>
            <person name="Zhu S."/>
            <person name="Zhu X."/>
            <person name="Smith H.O."/>
            <person name="Gibbs R.A."/>
            <person name="Myers E.W."/>
            <person name="Rubin G.M."/>
            <person name="Venter J.C."/>
        </authorList>
    </citation>
    <scope>NUCLEOTIDE SEQUENCE [LARGE SCALE GENOMIC DNA]</scope>
    <source>
        <strain evidence="8">Berkeley</strain>
    </source>
</reference>
<accession>M9NDD9</accession>
<dbReference type="PRINTS" id="PR00759">
    <property type="entry name" value="BASICPTASE"/>
</dbReference>
<evidence type="ECO:0000259" key="5">
    <source>
        <dbReference type="PROSITE" id="PS50279"/>
    </source>
</evidence>